<sequence length="371" mass="42479">EEEEQDLIATHDDDEIERENDLSRPKLLIKWFAPGFLFACAFFFQNLCLHVATHFYVNWMLRLTKNLKTSDGIETSYSNETLSTEIEDGALHDLTASWIGYHDVPMALMDQVSLAVPVVWFLLAVCWKRDLHLWTKCCTCGMLLAFFKGVLACTTVVPDSTGWEHCKQRLTPDGVAWFENPENMNFGKSGMQALTDLLQLELFGYRSYHLRFCADMVYSGHTYFVTLFALGNYDLLRKVTRESQFRTPLLVLLGTVLTGMVCLDVIMILANRFHYTMDVILAIVITLAFYTNGAVAVFVDWWADKLWLPHLDHALCPECNRPGGRKSLPDRLHHEGEMMIPPCCVPFCGFQGRYQVHEVPYENARVITMHG</sequence>
<comment type="subcellular location">
    <subcellularLocation>
        <location evidence="1">Membrane</location>
        <topology evidence="1">Multi-pass membrane protein</topology>
    </subcellularLocation>
</comment>
<feature type="non-terminal residue" evidence="11">
    <location>
        <position position="1"/>
    </location>
</feature>
<dbReference type="GO" id="GO:0005886">
    <property type="term" value="C:plasma membrane"/>
    <property type="evidence" value="ECO:0007669"/>
    <property type="project" value="TreeGrafter"/>
</dbReference>
<evidence type="ECO:0000256" key="8">
    <source>
        <dbReference type="ARBA" id="ARBA00023136"/>
    </source>
</evidence>
<comment type="caution">
    <text evidence="11">The sequence shown here is derived from an EMBL/GenBank/DDBJ whole genome shotgun (WGS) entry which is preliminary data.</text>
</comment>
<evidence type="ECO:0000259" key="10">
    <source>
        <dbReference type="Pfam" id="PF14360"/>
    </source>
</evidence>
<name>A0A813LSH3_POLGL</name>
<proteinExistence type="inferred from homology"/>
<protein>
    <recommendedName>
        <fullName evidence="10">Sphingomyelin synthase-like domain-containing protein</fullName>
    </recommendedName>
</protein>
<dbReference type="Proteomes" id="UP000626109">
    <property type="component" value="Unassembled WGS sequence"/>
</dbReference>
<evidence type="ECO:0000256" key="9">
    <source>
        <dbReference type="SAM" id="Phobius"/>
    </source>
</evidence>
<keyword evidence="5" id="KW-0746">Sphingolipid metabolism</keyword>
<keyword evidence="3" id="KW-0808">Transferase</keyword>
<evidence type="ECO:0000256" key="2">
    <source>
        <dbReference type="ARBA" id="ARBA00005441"/>
    </source>
</evidence>
<dbReference type="GO" id="GO:0047493">
    <property type="term" value="F:ceramide cholinephosphotransferase activity"/>
    <property type="evidence" value="ECO:0007669"/>
    <property type="project" value="TreeGrafter"/>
</dbReference>
<evidence type="ECO:0000256" key="3">
    <source>
        <dbReference type="ARBA" id="ARBA00022679"/>
    </source>
</evidence>
<dbReference type="AlphaFoldDB" id="A0A813LSH3"/>
<feature type="transmembrane region" description="Helical" evidence="9">
    <location>
        <begin position="31"/>
        <end position="57"/>
    </location>
</feature>
<feature type="domain" description="Sphingomyelin synthase-like" evidence="10">
    <location>
        <begin position="213"/>
        <end position="290"/>
    </location>
</feature>
<evidence type="ECO:0000256" key="6">
    <source>
        <dbReference type="ARBA" id="ARBA00022989"/>
    </source>
</evidence>
<evidence type="ECO:0000313" key="12">
    <source>
        <dbReference type="Proteomes" id="UP000626109"/>
    </source>
</evidence>
<dbReference type="InterPro" id="IPR025749">
    <property type="entry name" value="Sphingomyelin_synth-like_dom"/>
</dbReference>
<gene>
    <name evidence="11" type="ORF">PGLA2088_LOCUS49949</name>
</gene>
<feature type="transmembrane region" description="Helical" evidence="9">
    <location>
        <begin position="279"/>
        <end position="303"/>
    </location>
</feature>
<evidence type="ECO:0000256" key="4">
    <source>
        <dbReference type="ARBA" id="ARBA00022692"/>
    </source>
</evidence>
<dbReference type="GO" id="GO:0046513">
    <property type="term" value="P:ceramide biosynthetic process"/>
    <property type="evidence" value="ECO:0007669"/>
    <property type="project" value="TreeGrafter"/>
</dbReference>
<dbReference type="PANTHER" id="PTHR21290:SF25">
    <property type="entry name" value="SPHINGOMYELIN SYNTHASE-RELATED PROTEIN 1"/>
    <property type="match status" value="1"/>
</dbReference>
<organism evidence="11 12">
    <name type="scientific">Polarella glacialis</name>
    <name type="common">Dinoflagellate</name>
    <dbReference type="NCBI Taxonomy" id="89957"/>
    <lineage>
        <taxon>Eukaryota</taxon>
        <taxon>Sar</taxon>
        <taxon>Alveolata</taxon>
        <taxon>Dinophyceae</taxon>
        <taxon>Suessiales</taxon>
        <taxon>Suessiaceae</taxon>
        <taxon>Polarella</taxon>
    </lineage>
</organism>
<keyword evidence="7" id="KW-0443">Lipid metabolism</keyword>
<comment type="similarity">
    <text evidence="2">Belongs to the sphingomyelin synthase family.</text>
</comment>
<dbReference type="GO" id="GO:0033188">
    <property type="term" value="F:sphingomyelin synthase activity"/>
    <property type="evidence" value="ECO:0007669"/>
    <property type="project" value="TreeGrafter"/>
</dbReference>
<keyword evidence="6 9" id="KW-1133">Transmembrane helix</keyword>
<evidence type="ECO:0000256" key="7">
    <source>
        <dbReference type="ARBA" id="ARBA00023098"/>
    </source>
</evidence>
<keyword evidence="8 9" id="KW-0472">Membrane</keyword>
<dbReference type="InterPro" id="IPR045221">
    <property type="entry name" value="Sphingomyelin_synth-like"/>
</dbReference>
<evidence type="ECO:0000313" key="11">
    <source>
        <dbReference type="EMBL" id="CAE8740252.1"/>
    </source>
</evidence>
<dbReference type="PANTHER" id="PTHR21290">
    <property type="entry name" value="SPHINGOMYELIN SYNTHETASE"/>
    <property type="match status" value="1"/>
</dbReference>
<dbReference type="GO" id="GO:0000139">
    <property type="term" value="C:Golgi membrane"/>
    <property type="evidence" value="ECO:0007669"/>
    <property type="project" value="TreeGrafter"/>
</dbReference>
<dbReference type="EMBL" id="CAJNNW010037241">
    <property type="protein sequence ID" value="CAE8740252.1"/>
    <property type="molecule type" value="Genomic_DNA"/>
</dbReference>
<reference evidence="11" key="1">
    <citation type="submission" date="2021-02" db="EMBL/GenBank/DDBJ databases">
        <authorList>
            <person name="Dougan E. K."/>
            <person name="Rhodes N."/>
            <person name="Thang M."/>
            <person name="Chan C."/>
        </authorList>
    </citation>
    <scope>NUCLEOTIDE SEQUENCE</scope>
</reference>
<keyword evidence="4 9" id="KW-0812">Transmembrane</keyword>
<evidence type="ECO:0000256" key="1">
    <source>
        <dbReference type="ARBA" id="ARBA00004141"/>
    </source>
</evidence>
<dbReference type="Pfam" id="PF14360">
    <property type="entry name" value="PAP2_C"/>
    <property type="match status" value="1"/>
</dbReference>
<dbReference type="GO" id="GO:0005789">
    <property type="term" value="C:endoplasmic reticulum membrane"/>
    <property type="evidence" value="ECO:0007669"/>
    <property type="project" value="TreeGrafter"/>
</dbReference>
<evidence type="ECO:0000256" key="5">
    <source>
        <dbReference type="ARBA" id="ARBA00022919"/>
    </source>
</evidence>
<accession>A0A813LSH3</accession>
<feature type="transmembrane region" description="Helical" evidence="9">
    <location>
        <begin position="248"/>
        <end position="273"/>
    </location>
</feature>